<dbReference type="EMBL" id="CP146023">
    <property type="protein sequence ID" value="WWQ69646.1"/>
    <property type="molecule type" value="Genomic_DNA"/>
</dbReference>
<geneLocation type="plasmid" evidence="1 2">
    <name>p1</name>
</geneLocation>
<evidence type="ECO:0000313" key="2">
    <source>
        <dbReference type="Proteomes" id="UP001432251"/>
    </source>
</evidence>
<dbReference type="Proteomes" id="UP001432251">
    <property type="component" value="Plasmid p1"/>
</dbReference>
<accession>A0ACD5AR29</accession>
<gene>
    <name evidence="1" type="ORF">V2W30_41145</name>
</gene>
<keyword evidence="2" id="KW-1185">Reference proteome</keyword>
<proteinExistence type="predicted"/>
<organism evidence="1 2">
    <name type="scientific">Streptomyces citrinus</name>
    <dbReference type="NCBI Taxonomy" id="3118173"/>
    <lineage>
        <taxon>Bacteria</taxon>
        <taxon>Bacillati</taxon>
        <taxon>Actinomycetota</taxon>
        <taxon>Actinomycetes</taxon>
        <taxon>Kitasatosporales</taxon>
        <taxon>Streptomycetaceae</taxon>
        <taxon>Streptomyces</taxon>
    </lineage>
</organism>
<name>A0ACD5AR29_9ACTN</name>
<protein>
    <submittedName>
        <fullName evidence="1">Uncharacterized protein</fullName>
    </submittedName>
</protein>
<reference evidence="1" key="1">
    <citation type="journal article" date="2025" name="Int. J. Syst. Evol. Microbiol.">
        <title>Streptomyces citrinus sp. nov., with yellow diffusible pigment.</title>
        <authorList>
            <person name="He Y."/>
            <person name="Yang E."/>
            <person name="Xu J."/>
            <person name="Sun Y."/>
            <person name="Sun L."/>
        </authorList>
    </citation>
    <scope>NUCLEOTIDE SEQUENCE</scope>
    <source>
        <strain evidence="1">Q6</strain>
    </source>
</reference>
<sequence length="232" mass="24079">MTFSPRTTSAAAGQRPAFPWLLLALSAVCAVIGWPLLSSPFTSPSSTPTAPAPRATSSAVAAAPSTDEVATRHTPAAPRSSPSAPGPRSSPTPSPAGELPPRGEGRAGDRAIQQLLERSWPADLPAAQTAQLLTTASRVLRADVTGRGQAAFPTAFPAAVHGDAVAPAFTRFRIQAAIARHDPIRPHRAVVHLVWAAADRGGTYTDGRLADIPFTRPTKESTAWTPLPPTAS</sequence>
<keyword evidence="1" id="KW-0614">Plasmid</keyword>
<evidence type="ECO:0000313" key="1">
    <source>
        <dbReference type="EMBL" id="WWQ69646.1"/>
    </source>
</evidence>